<dbReference type="GO" id="GO:0043190">
    <property type="term" value="C:ATP-binding cassette (ABC) transporter complex"/>
    <property type="evidence" value="ECO:0007669"/>
    <property type="project" value="InterPro"/>
</dbReference>
<dbReference type="PROSITE" id="PS51012">
    <property type="entry name" value="ABC_TM2"/>
    <property type="match status" value="1"/>
</dbReference>
<keyword evidence="2 6" id="KW-0812">Transmembrane</keyword>
<dbReference type="RefSeq" id="WP_168613987.1">
    <property type="nucleotide sequence ID" value="NZ_BAAAOX010000021.1"/>
</dbReference>
<dbReference type="EMBL" id="CP061539">
    <property type="protein sequence ID" value="QNV36950.1"/>
    <property type="molecule type" value="Genomic_DNA"/>
</dbReference>
<dbReference type="GeneID" id="96623910"/>
<dbReference type="KEGG" id="rter:IDM49_06640"/>
<dbReference type="PANTHER" id="PTHR43229:SF2">
    <property type="entry name" value="NODULATION PROTEIN J"/>
    <property type="match status" value="1"/>
</dbReference>
<proteinExistence type="inferred from homology"/>
<evidence type="ECO:0000256" key="1">
    <source>
        <dbReference type="ARBA" id="ARBA00004141"/>
    </source>
</evidence>
<accession>A0A7H2BBA4</accession>
<name>A0A7H2BBA4_9MICC</name>
<keyword evidence="6" id="KW-1003">Cell membrane</keyword>
<dbReference type="PANTHER" id="PTHR43229">
    <property type="entry name" value="NODULATION PROTEIN J"/>
    <property type="match status" value="1"/>
</dbReference>
<feature type="transmembrane region" description="Helical" evidence="6">
    <location>
        <begin position="30"/>
        <end position="49"/>
    </location>
</feature>
<dbReference type="AlphaFoldDB" id="A0A7H2BBA4"/>
<evidence type="ECO:0000313" key="9">
    <source>
        <dbReference type="Proteomes" id="UP000516404"/>
    </source>
</evidence>
<gene>
    <name evidence="8" type="ORF">IDM49_06640</name>
</gene>
<reference evidence="8 9" key="1">
    <citation type="submission" date="2020-09" db="EMBL/GenBank/DDBJ databases">
        <title>Investigation of environmental microbes.</title>
        <authorList>
            <person name="Ou Y."/>
            <person name="Kang Q."/>
        </authorList>
    </citation>
    <scope>NUCLEOTIDE SEQUENCE [LARGE SCALE GENOMIC DNA]</scope>
    <source>
        <strain evidence="8 9">KJZ-14</strain>
    </source>
</reference>
<keyword evidence="9" id="KW-1185">Reference proteome</keyword>
<dbReference type="InterPro" id="IPR051784">
    <property type="entry name" value="Nod_factor_ABC_transporter"/>
</dbReference>
<comment type="similarity">
    <text evidence="6">Belongs to the ABC-2 integral membrane protein family.</text>
</comment>
<feature type="transmembrane region" description="Helical" evidence="6">
    <location>
        <begin position="142"/>
        <end position="165"/>
    </location>
</feature>
<evidence type="ECO:0000256" key="2">
    <source>
        <dbReference type="ARBA" id="ARBA00022692"/>
    </source>
</evidence>
<evidence type="ECO:0000256" key="5">
    <source>
        <dbReference type="ARBA" id="ARBA00023251"/>
    </source>
</evidence>
<sequence length="253" mass="26943">MSNFAASPSSRIIAQGVYETKAMLKNGEQLMLLIAFPLMALVALRYTGILDSWAHAHNVERFDVAVPGVLALCVMSTALSGQGIATGFDRRYGVLRFLSTTPLGRGGLMAGKVLAVVMVMIVQFVIILVTALLLGWSPNITGLFMSIPTLLLGAAAFTSLGLLIAGTVRAEATLAIVNMAWVILAGVGGVLIPSSYLPAFLEWIPNVLPSGALGEALRAELMLTRFELLPHIILLLWTLVVGAIALKKFKWSA</sequence>
<dbReference type="InterPro" id="IPR000412">
    <property type="entry name" value="ABC_2_transport"/>
</dbReference>
<comment type="subcellular location">
    <subcellularLocation>
        <location evidence="6">Cell membrane</location>
        <topology evidence="6">Multi-pass membrane protein</topology>
    </subcellularLocation>
    <subcellularLocation>
        <location evidence="1">Membrane</location>
        <topology evidence="1">Multi-pass membrane protein</topology>
    </subcellularLocation>
</comment>
<dbReference type="GO" id="GO:0140359">
    <property type="term" value="F:ABC-type transporter activity"/>
    <property type="evidence" value="ECO:0007669"/>
    <property type="project" value="InterPro"/>
</dbReference>
<feature type="transmembrane region" description="Helical" evidence="6">
    <location>
        <begin position="69"/>
        <end position="88"/>
    </location>
</feature>
<keyword evidence="6" id="KW-0813">Transport</keyword>
<dbReference type="GO" id="GO:0046677">
    <property type="term" value="P:response to antibiotic"/>
    <property type="evidence" value="ECO:0007669"/>
    <property type="project" value="UniProtKB-KW"/>
</dbReference>
<evidence type="ECO:0000256" key="6">
    <source>
        <dbReference type="RuleBase" id="RU361157"/>
    </source>
</evidence>
<evidence type="ECO:0000256" key="4">
    <source>
        <dbReference type="ARBA" id="ARBA00023136"/>
    </source>
</evidence>
<keyword evidence="5" id="KW-0046">Antibiotic resistance</keyword>
<dbReference type="PIRSF" id="PIRSF006648">
    <property type="entry name" value="DrrB"/>
    <property type="match status" value="1"/>
</dbReference>
<evidence type="ECO:0000313" key="8">
    <source>
        <dbReference type="EMBL" id="QNV36950.1"/>
    </source>
</evidence>
<dbReference type="Proteomes" id="UP000516404">
    <property type="component" value="Chromosome"/>
</dbReference>
<evidence type="ECO:0000259" key="7">
    <source>
        <dbReference type="PROSITE" id="PS51012"/>
    </source>
</evidence>
<organism evidence="8 9">
    <name type="scientific">Rothia terrae</name>
    <dbReference type="NCBI Taxonomy" id="396015"/>
    <lineage>
        <taxon>Bacteria</taxon>
        <taxon>Bacillati</taxon>
        <taxon>Actinomycetota</taxon>
        <taxon>Actinomycetes</taxon>
        <taxon>Micrococcales</taxon>
        <taxon>Micrococcaceae</taxon>
        <taxon>Rothia</taxon>
    </lineage>
</organism>
<keyword evidence="4 6" id="KW-0472">Membrane</keyword>
<feature type="domain" description="ABC transmembrane type-2" evidence="7">
    <location>
        <begin position="28"/>
        <end position="252"/>
    </location>
</feature>
<evidence type="ECO:0000256" key="3">
    <source>
        <dbReference type="ARBA" id="ARBA00022989"/>
    </source>
</evidence>
<dbReference type="Pfam" id="PF01061">
    <property type="entry name" value="ABC2_membrane"/>
    <property type="match status" value="1"/>
</dbReference>
<keyword evidence="3 6" id="KW-1133">Transmembrane helix</keyword>
<protein>
    <recommendedName>
        <fullName evidence="6">Transport permease protein</fullName>
    </recommendedName>
</protein>
<dbReference type="InterPro" id="IPR013525">
    <property type="entry name" value="ABC2_TM"/>
</dbReference>
<feature type="transmembrane region" description="Helical" evidence="6">
    <location>
        <begin position="109"/>
        <end position="136"/>
    </location>
</feature>
<dbReference type="InterPro" id="IPR047817">
    <property type="entry name" value="ABC2_TM_bact-type"/>
</dbReference>
<feature type="transmembrane region" description="Helical" evidence="6">
    <location>
        <begin position="228"/>
        <end position="246"/>
    </location>
</feature>
<feature type="transmembrane region" description="Helical" evidence="6">
    <location>
        <begin position="172"/>
        <end position="192"/>
    </location>
</feature>